<dbReference type="Gene3D" id="3.10.20.320">
    <property type="entry name" value="Putative peptidoglycan bound protein (lpxtg motif)"/>
    <property type="match status" value="1"/>
</dbReference>
<evidence type="ECO:0000256" key="6">
    <source>
        <dbReference type="SAM" id="MobiDB-lite"/>
    </source>
</evidence>
<dbReference type="EMBL" id="CP117884">
    <property type="protein sequence ID" value="WDF81748.1"/>
    <property type="molecule type" value="Genomic_DNA"/>
</dbReference>
<keyword evidence="5" id="KW-0572">Peptidoglycan-anchor</keyword>
<dbReference type="Pfam" id="PF06458">
    <property type="entry name" value="MucBP"/>
    <property type="match status" value="2"/>
</dbReference>
<dbReference type="NCBIfam" id="TIGR03715">
    <property type="entry name" value="KxYKxGKxW"/>
    <property type="match status" value="1"/>
</dbReference>
<keyword evidence="3" id="KW-0732">Signal</keyword>
<dbReference type="Pfam" id="PF19258">
    <property type="entry name" value="KxYKxGKxW_sig"/>
    <property type="match status" value="1"/>
</dbReference>
<sequence length="944" mass="99759">MRIVNEKKHFKMYKAGKRWLIGAIAVSSIATGVGFAGQHAFADDSSANQPVTVQTDHADNQPDRDAAGQQAEPTAGTSDSSQAGTQTPDELSAGEPASENGNETDQTAAEETSQQGGTEQAPPKIGAVNSSLAQQTTQESPADSGATAAADEPQPSPAPEPSEEPQNGGTATTISDQPLDPNSLTNAVAAKDQFSIPKNLDLQWTYQHENLADRGNKAWQGEQFAAAIPDDAKGVDPQTNKLYVDEWMPDQAMQYLTYLTAPGLKDKYPTMRDFLLNVTKSDLQGMTQFSIDEATQNETADVGGQDLPDAPFQLMMMLQSLQGLQYAANVTDISFVPSGTLSEKYFPTTTANSNLYDISALADMPQLQKVMIIMASINDVSPLGHKPNLTSLVLAYNQIADMSPLTTDTNPALDLTQGFNHQHILLTPIELSDTTKSYITPSFIVKRVDSSNVPTQAFGATGGDTYADAYPSTAVGGTLAPTVLGWTDVMPDKPQLYGSFSSTWKDAGSDFGGWILQPYALVADVGNVTVNYALLQPNGSQISLKAGDVLAGKVGTSFDLQTNATVAQSLDNIISSRGYRFGNLALGGTGAYSDYQANNGNAPAVGLTGTFTDGQQSITLLFTAAWNLNLQYATRDPQTGATTVLKNPDGSDMNYTHTGSVGVPEQLAQFNQPIAGYTFDSIRTSGDGINWQNISTTASDLPYLNTTQYIQVLYTKAVTGTVPDVAPATLTVHYVDEAGTEIHPADVLNSAVGNGYDVTAPSIPGYVLVTTNAPTSATAVTGQQVTGQLAQSAEVLTYVYRLVDGGTTDPGTPIGPTTPVGPANPSNPTTPTTPVTPTQPEQPTEPSKPVTPAHPNLPDTGSEPATDQGNTNQSGQIRTRQTVQPVQTKVTSRIVTEANQLKRSRRQQGALPQTGDGSPLSVLGLGLAMLGSLLGLSGWRKRRN</sequence>
<dbReference type="InterPro" id="IPR001611">
    <property type="entry name" value="Leu-rich_rpt"/>
</dbReference>
<keyword evidence="7" id="KW-1133">Transmembrane helix</keyword>
<dbReference type="InterPro" id="IPR009459">
    <property type="entry name" value="MucBP_dom"/>
</dbReference>
<dbReference type="InterPro" id="IPR022263">
    <property type="entry name" value="KxYKxGKxW"/>
</dbReference>
<evidence type="ECO:0000256" key="2">
    <source>
        <dbReference type="ARBA" id="ARBA00022525"/>
    </source>
</evidence>
<feature type="compositionally biased region" description="Basic and acidic residues" evidence="6">
    <location>
        <begin position="56"/>
        <end position="66"/>
    </location>
</feature>
<feature type="compositionally biased region" description="Polar residues" evidence="6">
    <location>
        <begin position="167"/>
        <end position="183"/>
    </location>
</feature>
<feature type="compositionally biased region" description="Polar residues" evidence="6">
    <location>
        <begin position="99"/>
        <end position="118"/>
    </location>
</feature>
<feature type="compositionally biased region" description="Polar residues" evidence="6">
    <location>
        <begin position="128"/>
        <end position="141"/>
    </location>
</feature>
<dbReference type="RefSeq" id="WP_274258714.1">
    <property type="nucleotide sequence ID" value="NZ_CP117884.1"/>
</dbReference>
<feature type="compositionally biased region" description="Polar residues" evidence="6">
    <location>
        <begin position="71"/>
        <end position="89"/>
    </location>
</feature>
<evidence type="ECO:0000256" key="3">
    <source>
        <dbReference type="ARBA" id="ARBA00022729"/>
    </source>
</evidence>
<feature type="domain" description="Gram-positive cocci surface proteins LPxTG" evidence="8">
    <location>
        <begin position="911"/>
        <end position="944"/>
    </location>
</feature>
<evidence type="ECO:0000313" key="10">
    <source>
        <dbReference type="Proteomes" id="UP001220377"/>
    </source>
</evidence>
<feature type="region of interest" description="Disordered" evidence="6">
    <location>
        <begin position="807"/>
        <end position="919"/>
    </location>
</feature>
<keyword evidence="2" id="KW-0964">Secreted</keyword>
<dbReference type="InterPro" id="IPR032675">
    <property type="entry name" value="LRR_dom_sf"/>
</dbReference>
<evidence type="ECO:0000256" key="4">
    <source>
        <dbReference type="ARBA" id="ARBA00022737"/>
    </source>
</evidence>
<name>A0ABY7WNG2_9LACO</name>
<keyword evidence="4" id="KW-0677">Repeat</keyword>
<dbReference type="NCBIfam" id="TIGR01167">
    <property type="entry name" value="LPXTG_anchor"/>
    <property type="match status" value="1"/>
</dbReference>
<dbReference type="PROSITE" id="PS50847">
    <property type="entry name" value="GRAM_POS_ANCHORING"/>
    <property type="match status" value="1"/>
</dbReference>
<protein>
    <submittedName>
        <fullName evidence="9">MucBP domain-containing protein</fullName>
    </submittedName>
</protein>
<evidence type="ECO:0000256" key="7">
    <source>
        <dbReference type="SAM" id="Phobius"/>
    </source>
</evidence>
<reference evidence="9 10" key="1">
    <citation type="submission" date="2023-02" db="EMBL/GenBank/DDBJ databases">
        <title>Genome sequence of Lacticaseibacillus sp. KACC 23028.</title>
        <authorList>
            <person name="Kim S."/>
            <person name="Heo J."/>
            <person name="Kwon S.-W."/>
        </authorList>
    </citation>
    <scope>NUCLEOTIDE SEQUENCE [LARGE SCALE GENOMIC DNA]</scope>
    <source>
        <strain evidence="9 10">KACC 23028</strain>
    </source>
</reference>
<keyword evidence="10" id="KW-1185">Reference proteome</keyword>
<dbReference type="SUPFAM" id="SSF52075">
    <property type="entry name" value="Outer arm dynein light chain 1"/>
    <property type="match status" value="1"/>
</dbReference>
<dbReference type="Gene3D" id="3.80.10.10">
    <property type="entry name" value="Ribonuclease Inhibitor"/>
    <property type="match status" value="1"/>
</dbReference>
<feature type="compositionally biased region" description="Low complexity" evidence="6">
    <location>
        <begin position="829"/>
        <end position="845"/>
    </location>
</feature>
<keyword evidence="7" id="KW-0472">Membrane</keyword>
<feature type="compositionally biased region" description="Polar residues" evidence="6">
    <location>
        <begin position="863"/>
        <end position="901"/>
    </location>
</feature>
<evidence type="ECO:0000256" key="1">
    <source>
        <dbReference type="ARBA" id="ARBA00022512"/>
    </source>
</evidence>
<keyword evidence="7" id="KW-0812">Transmembrane</keyword>
<keyword evidence="1" id="KW-0134">Cell wall</keyword>
<feature type="region of interest" description="Disordered" evidence="6">
    <location>
        <begin position="49"/>
        <end position="183"/>
    </location>
</feature>
<evidence type="ECO:0000313" key="9">
    <source>
        <dbReference type="EMBL" id="WDF81748.1"/>
    </source>
</evidence>
<organism evidence="9 10">
    <name type="scientific">Lacticaseibacillus pabuli</name>
    <dbReference type="NCBI Taxonomy" id="3025672"/>
    <lineage>
        <taxon>Bacteria</taxon>
        <taxon>Bacillati</taxon>
        <taxon>Bacillota</taxon>
        <taxon>Bacilli</taxon>
        <taxon>Lactobacillales</taxon>
        <taxon>Lactobacillaceae</taxon>
        <taxon>Lacticaseibacillus</taxon>
    </lineage>
</organism>
<gene>
    <name evidence="9" type="ORF">PQ472_07380</name>
</gene>
<dbReference type="Proteomes" id="UP001220377">
    <property type="component" value="Chromosome"/>
</dbReference>
<dbReference type="InterPro" id="IPR019931">
    <property type="entry name" value="LPXTG_anchor"/>
</dbReference>
<accession>A0ABY7WNG2</accession>
<feature type="transmembrane region" description="Helical" evidence="7">
    <location>
        <begin position="920"/>
        <end position="939"/>
    </location>
</feature>
<proteinExistence type="predicted"/>
<dbReference type="PROSITE" id="PS51450">
    <property type="entry name" value="LRR"/>
    <property type="match status" value="1"/>
</dbReference>
<evidence type="ECO:0000259" key="8">
    <source>
        <dbReference type="PROSITE" id="PS50847"/>
    </source>
</evidence>
<evidence type="ECO:0000256" key="5">
    <source>
        <dbReference type="ARBA" id="ARBA00023088"/>
    </source>
</evidence>
<feature type="compositionally biased region" description="Low complexity" evidence="6">
    <location>
        <begin position="807"/>
        <end position="821"/>
    </location>
</feature>